<keyword evidence="4" id="KW-0067">ATP-binding</keyword>
<evidence type="ECO:0000256" key="1">
    <source>
        <dbReference type="ARBA" id="ARBA00022679"/>
    </source>
</evidence>
<dbReference type="InterPro" id="IPR036597">
    <property type="entry name" value="Fido-like_dom_sf"/>
</dbReference>
<proteinExistence type="predicted"/>
<gene>
    <name evidence="9" type="ORF">IAC94_00855</name>
</gene>
<dbReference type="Gene3D" id="1.10.8.1050">
    <property type="entry name" value="Antitoxin VbhA-like"/>
    <property type="match status" value="1"/>
</dbReference>
<dbReference type="InterPro" id="IPR043038">
    <property type="entry name" value="VbhA_sf"/>
</dbReference>
<comment type="catalytic activity">
    <reaction evidence="6">
        <text>L-threonyl-[protein] + ATP = 3-O-(5'-adenylyl)-L-threonyl-[protein] + diphosphate</text>
        <dbReference type="Rhea" id="RHEA:54292"/>
        <dbReference type="Rhea" id="RHEA-COMP:11060"/>
        <dbReference type="Rhea" id="RHEA-COMP:13847"/>
        <dbReference type="ChEBI" id="CHEBI:30013"/>
        <dbReference type="ChEBI" id="CHEBI:30616"/>
        <dbReference type="ChEBI" id="CHEBI:33019"/>
        <dbReference type="ChEBI" id="CHEBI:138113"/>
        <dbReference type="EC" id="2.7.7.108"/>
    </reaction>
</comment>
<dbReference type="InterPro" id="IPR033788">
    <property type="entry name" value="VbhA-like"/>
</dbReference>
<evidence type="ECO:0000256" key="2">
    <source>
        <dbReference type="ARBA" id="ARBA00022695"/>
    </source>
</evidence>
<accession>A0A9D1E0A3</accession>
<dbReference type="GO" id="GO:0070733">
    <property type="term" value="F:AMPylase activity"/>
    <property type="evidence" value="ECO:0007669"/>
    <property type="project" value="UniProtKB-EC"/>
</dbReference>
<keyword evidence="3" id="KW-0547">Nucleotide-binding</keyword>
<reference evidence="9" key="2">
    <citation type="journal article" date="2021" name="PeerJ">
        <title>Extensive microbial diversity within the chicken gut microbiome revealed by metagenomics and culture.</title>
        <authorList>
            <person name="Gilroy R."/>
            <person name="Ravi A."/>
            <person name="Getino M."/>
            <person name="Pursley I."/>
            <person name="Horton D.L."/>
            <person name="Alikhan N.F."/>
            <person name="Baker D."/>
            <person name="Gharbi K."/>
            <person name="Hall N."/>
            <person name="Watson M."/>
            <person name="Adriaenssens E.M."/>
            <person name="Foster-Nyarko E."/>
            <person name="Jarju S."/>
            <person name="Secka A."/>
            <person name="Antonio M."/>
            <person name="Oren A."/>
            <person name="Chaudhuri R.R."/>
            <person name="La Ragione R."/>
            <person name="Hildebrand F."/>
            <person name="Pallen M.J."/>
        </authorList>
    </citation>
    <scope>NUCLEOTIDE SEQUENCE</scope>
    <source>
        <strain evidence="9">ChiHjej13B12-12457</strain>
    </source>
</reference>
<dbReference type="GO" id="GO:0005524">
    <property type="term" value="F:ATP binding"/>
    <property type="evidence" value="ECO:0007669"/>
    <property type="project" value="UniProtKB-KW"/>
</dbReference>
<keyword evidence="1" id="KW-0808">Transferase</keyword>
<sequence>MITDFEEYIRQGEPSRAERAQAWRTAIGLQDVDGLKPSAYLIDTAREHIEGDISLREVRQRIESYYESRTAREDTGSDERTKEADTVSYRITELLTEQAFSMTPAELIRIHRYLFTGIYKFAGRIRDYNITKKEWVLDGGTVIYAGAGLITETLEYDISTERDFSYEGLTADEAVRHIARFISNLWQVHPFGEGNTRTTAVFLIKYLRSFGFNVGNDTFERHSWFFRNALVRANYNDLKNGITATTEPLERFLRHLLLNEEADLRNRTLHIKADGLTVRNEPLKHDLKVQNEPLNNLTGKASLTEIAVLQLIAKNPSVKIEEMAANTKKSRSTIKRAIDRLREKGIIERTGAKKNGSWKILNGNEH</sequence>
<evidence type="ECO:0000313" key="9">
    <source>
        <dbReference type="EMBL" id="HIR62059.1"/>
    </source>
</evidence>
<dbReference type="SUPFAM" id="SSF140931">
    <property type="entry name" value="Fic-like"/>
    <property type="match status" value="1"/>
</dbReference>
<dbReference type="Gene3D" id="1.10.3290.10">
    <property type="entry name" value="Fido-like domain"/>
    <property type="match status" value="1"/>
</dbReference>
<evidence type="ECO:0000256" key="5">
    <source>
        <dbReference type="ARBA" id="ARBA00034531"/>
    </source>
</evidence>
<evidence type="ECO:0000256" key="3">
    <source>
        <dbReference type="ARBA" id="ARBA00022741"/>
    </source>
</evidence>
<dbReference type="Pfam" id="PF13412">
    <property type="entry name" value="HTH_24"/>
    <property type="match status" value="1"/>
</dbReference>
<organism evidence="9 10">
    <name type="scientific">Candidatus Coprenecus avistercoris</name>
    <dbReference type="NCBI Taxonomy" id="2840730"/>
    <lineage>
        <taxon>Bacteria</taxon>
        <taxon>Pseudomonadati</taxon>
        <taxon>Bacteroidota</taxon>
        <taxon>Bacteroidia</taxon>
        <taxon>Bacteroidales</taxon>
        <taxon>Rikenellaceae</taxon>
        <taxon>Rikenellaceae incertae sedis</taxon>
        <taxon>Candidatus Coprenecus</taxon>
    </lineage>
</organism>
<evidence type="ECO:0000256" key="6">
    <source>
        <dbReference type="ARBA" id="ARBA00047939"/>
    </source>
</evidence>
<evidence type="ECO:0000256" key="7">
    <source>
        <dbReference type="ARBA" id="ARBA00048696"/>
    </source>
</evidence>
<reference evidence="9" key="1">
    <citation type="submission" date="2020-10" db="EMBL/GenBank/DDBJ databases">
        <authorList>
            <person name="Gilroy R."/>
        </authorList>
    </citation>
    <scope>NUCLEOTIDE SEQUENCE</scope>
    <source>
        <strain evidence="9">ChiHjej13B12-12457</strain>
    </source>
</reference>
<dbReference type="AlphaFoldDB" id="A0A9D1E0A3"/>
<evidence type="ECO:0000256" key="4">
    <source>
        <dbReference type="ARBA" id="ARBA00022840"/>
    </source>
</evidence>
<dbReference type="InterPro" id="IPR036388">
    <property type="entry name" value="WH-like_DNA-bd_sf"/>
</dbReference>
<dbReference type="Proteomes" id="UP000886744">
    <property type="component" value="Unassembled WGS sequence"/>
</dbReference>
<dbReference type="SUPFAM" id="SSF46785">
    <property type="entry name" value="Winged helix' DNA-binding domain"/>
    <property type="match status" value="1"/>
</dbReference>
<name>A0A9D1E0A3_9BACT</name>
<dbReference type="PANTHER" id="PTHR39560:SF1">
    <property type="entry name" value="PROTEIN ADENYLYLTRANSFERASE FIC-RELATED"/>
    <property type="match status" value="1"/>
</dbReference>
<dbReference type="EC" id="2.7.7.108" evidence="5"/>
<dbReference type="CDD" id="cd11586">
    <property type="entry name" value="VbhA_like"/>
    <property type="match status" value="1"/>
</dbReference>
<dbReference type="PANTHER" id="PTHR39560">
    <property type="entry name" value="PROTEIN ADENYLYLTRANSFERASE FIC-RELATED"/>
    <property type="match status" value="1"/>
</dbReference>
<dbReference type="InterPro" id="IPR003812">
    <property type="entry name" value="Fido"/>
</dbReference>
<dbReference type="Gene3D" id="1.10.10.10">
    <property type="entry name" value="Winged helix-like DNA-binding domain superfamily/Winged helix DNA-binding domain"/>
    <property type="match status" value="1"/>
</dbReference>
<evidence type="ECO:0000259" key="8">
    <source>
        <dbReference type="PROSITE" id="PS51459"/>
    </source>
</evidence>
<protein>
    <recommendedName>
        <fullName evidence="5">protein adenylyltransferase</fullName>
        <ecNumber evidence="5">2.7.7.108</ecNumber>
    </recommendedName>
</protein>
<evidence type="ECO:0000313" key="10">
    <source>
        <dbReference type="Proteomes" id="UP000886744"/>
    </source>
</evidence>
<feature type="domain" description="Fido" evidence="8">
    <location>
        <begin position="102"/>
        <end position="255"/>
    </location>
</feature>
<dbReference type="InterPro" id="IPR036390">
    <property type="entry name" value="WH_DNA-bd_sf"/>
</dbReference>
<dbReference type="EMBL" id="DVHI01000014">
    <property type="protein sequence ID" value="HIR62059.1"/>
    <property type="molecule type" value="Genomic_DNA"/>
</dbReference>
<comment type="catalytic activity">
    <reaction evidence="7">
        <text>L-tyrosyl-[protein] + ATP = O-(5'-adenylyl)-L-tyrosyl-[protein] + diphosphate</text>
        <dbReference type="Rhea" id="RHEA:54288"/>
        <dbReference type="Rhea" id="RHEA-COMP:10136"/>
        <dbReference type="Rhea" id="RHEA-COMP:13846"/>
        <dbReference type="ChEBI" id="CHEBI:30616"/>
        <dbReference type="ChEBI" id="CHEBI:33019"/>
        <dbReference type="ChEBI" id="CHEBI:46858"/>
        <dbReference type="ChEBI" id="CHEBI:83624"/>
        <dbReference type="EC" id="2.7.7.108"/>
    </reaction>
</comment>
<dbReference type="Pfam" id="PF02661">
    <property type="entry name" value="Fic"/>
    <property type="match status" value="1"/>
</dbReference>
<dbReference type="PROSITE" id="PS51459">
    <property type="entry name" value="FIDO"/>
    <property type="match status" value="1"/>
</dbReference>
<dbReference type="GO" id="GO:0051302">
    <property type="term" value="P:regulation of cell division"/>
    <property type="evidence" value="ECO:0007669"/>
    <property type="project" value="TreeGrafter"/>
</dbReference>
<keyword evidence="2" id="KW-0548">Nucleotidyltransferase</keyword>
<comment type="caution">
    <text evidence="9">The sequence shown here is derived from an EMBL/GenBank/DDBJ whole genome shotgun (WGS) entry which is preliminary data.</text>
</comment>